<name>U2V0T8_9ACTN</name>
<dbReference type="STRING" id="1125712.HMPREF1316_1267"/>
<dbReference type="AlphaFoldDB" id="U2V0T8"/>
<keyword evidence="3" id="KW-1185">Reference proteome</keyword>
<feature type="compositionally biased region" description="Polar residues" evidence="1">
    <location>
        <begin position="1"/>
        <end position="22"/>
    </location>
</feature>
<accession>U2V0T8</accession>
<gene>
    <name evidence="2" type="ORF">HMPREF1316_1267</name>
</gene>
<comment type="caution">
    <text evidence="2">The sequence shown here is derived from an EMBL/GenBank/DDBJ whole genome shotgun (WGS) entry which is preliminary data.</text>
</comment>
<dbReference type="EMBL" id="AWEZ01000067">
    <property type="protein sequence ID" value="ERL06296.1"/>
    <property type="molecule type" value="Genomic_DNA"/>
</dbReference>
<dbReference type="Proteomes" id="UP000016638">
    <property type="component" value="Unassembled WGS sequence"/>
</dbReference>
<feature type="region of interest" description="Disordered" evidence="1">
    <location>
        <begin position="1"/>
        <end position="23"/>
    </location>
</feature>
<organism evidence="2 3">
    <name type="scientific">Olsenella profusa F0195</name>
    <dbReference type="NCBI Taxonomy" id="1125712"/>
    <lineage>
        <taxon>Bacteria</taxon>
        <taxon>Bacillati</taxon>
        <taxon>Actinomycetota</taxon>
        <taxon>Coriobacteriia</taxon>
        <taxon>Coriobacteriales</taxon>
        <taxon>Atopobiaceae</taxon>
        <taxon>Olsenella</taxon>
    </lineage>
</organism>
<evidence type="ECO:0000313" key="2">
    <source>
        <dbReference type="EMBL" id="ERL06296.1"/>
    </source>
</evidence>
<sequence length="56" mass="5819">MTQGKALPQSRQCATLSASTPQAAVKTRGTPGLLVVSLTTDALAPLATFPLVRERP</sequence>
<protein>
    <submittedName>
        <fullName evidence="2">Uncharacterized protein</fullName>
    </submittedName>
</protein>
<evidence type="ECO:0000256" key="1">
    <source>
        <dbReference type="SAM" id="MobiDB-lite"/>
    </source>
</evidence>
<evidence type="ECO:0000313" key="3">
    <source>
        <dbReference type="Proteomes" id="UP000016638"/>
    </source>
</evidence>
<reference evidence="2 3" key="1">
    <citation type="submission" date="2013-08" db="EMBL/GenBank/DDBJ databases">
        <authorList>
            <person name="Durkin A.S."/>
            <person name="Haft D.R."/>
            <person name="McCorrison J."/>
            <person name="Torralba M."/>
            <person name="Gillis M."/>
            <person name="Haft D.H."/>
            <person name="Methe B."/>
            <person name="Sutton G."/>
            <person name="Nelson K.E."/>
        </authorList>
    </citation>
    <scope>NUCLEOTIDE SEQUENCE [LARGE SCALE GENOMIC DNA]</scope>
    <source>
        <strain evidence="2 3">F0195</strain>
    </source>
</reference>
<proteinExistence type="predicted"/>